<evidence type="ECO:0008006" key="4">
    <source>
        <dbReference type="Google" id="ProtNLM"/>
    </source>
</evidence>
<dbReference type="EMBL" id="BSOH01000031">
    <property type="protein sequence ID" value="GLR19653.1"/>
    <property type="molecule type" value="Genomic_DNA"/>
</dbReference>
<feature type="signal peptide" evidence="1">
    <location>
        <begin position="1"/>
        <end position="20"/>
    </location>
</feature>
<dbReference type="AlphaFoldDB" id="A0AA37SXJ1"/>
<protein>
    <recommendedName>
        <fullName evidence="4">DUF3575 domain-containing protein</fullName>
    </recommendedName>
</protein>
<organism evidence="2 3">
    <name type="scientific">Portibacter lacus</name>
    <dbReference type="NCBI Taxonomy" id="1099794"/>
    <lineage>
        <taxon>Bacteria</taxon>
        <taxon>Pseudomonadati</taxon>
        <taxon>Bacteroidota</taxon>
        <taxon>Saprospiria</taxon>
        <taxon>Saprospirales</taxon>
        <taxon>Haliscomenobacteraceae</taxon>
        <taxon>Portibacter</taxon>
    </lineage>
</organism>
<reference evidence="2" key="1">
    <citation type="journal article" date="2014" name="Int. J. Syst. Evol. Microbiol.">
        <title>Complete genome sequence of Corynebacterium casei LMG S-19264T (=DSM 44701T), isolated from a smear-ripened cheese.</title>
        <authorList>
            <consortium name="US DOE Joint Genome Institute (JGI-PGF)"/>
            <person name="Walter F."/>
            <person name="Albersmeier A."/>
            <person name="Kalinowski J."/>
            <person name="Ruckert C."/>
        </authorList>
    </citation>
    <scope>NUCLEOTIDE SEQUENCE</scope>
    <source>
        <strain evidence="2">NBRC 108769</strain>
    </source>
</reference>
<keyword evidence="1" id="KW-0732">Signal</keyword>
<accession>A0AA37SXJ1</accession>
<evidence type="ECO:0000313" key="2">
    <source>
        <dbReference type="EMBL" id="GLR19653.1"/>
    </source>
</evidence>
<keyword evidence="3" id="KW-1185">Reference proteome</keyword>
<reference evidence="2" key="2">
    <citation type="submission" date="2023-01" db="EMBL/GenBank/DDBJ databases">
        <title>Draft genome sequence of Portibacter lacus strain NBRC 108769.</title>
        <authorList>
            <person name="Sun Q."/>
            <person name="Mori K."/>
        </authorList>
    </citation>
    <scope>NUCLEOTIDE SEQUENCE</scope>
    <source>
        <strain evidence="2">NBRC 108769</strain>
    </source>
</reference>
<name>A0AA37SXJ1_9BACT</name>
<dbReference type="Proteomes" id="UP001156666">
    <property type="component" value="Unassembled WGS sequence"/>
</dbReference>
<evidence type="ECO:0000313" key="3">
    <source>
        <dbReference type="Proteomes" id="UP001156666"/>
    </source>
</evidence>
<feature type="chain" id="PRO_5041413106" description="DUF3575 domain-containing protein" evidence="1">
    <location>
        <begin position="21"/>
        <end position="205"/>
    </location>
</feature>
<comment type="caution">
    <text evidence="2">The sequence shown here is derived from an EMBL/GenBank/DDBJ whole genome shotgun (WGS) entry which is preliminary data.</text>
</comment>
<proteinExistence type="predicted"/>
<sequence length="205" mass="23504">MKNILTVIMFLALGTISSNAQKVDLRLDSGLNDAFIISTNSTLTGSRINFKPGLGIGYMSFMKKSNMKTLVEYSQWSQAKGEYNINEFRFNFRYEFDRYINNWFSIGAFASPEFRYSDNFYPNNDTRNFSEVDYALSLGLSPKIYRLSNRYYFSLGLDLPIIEAGYFQGDGPDPEIGENNTLREGLGLKVFQKNIRAVATFGYRF</sequence>
<gene>
    <name evidence="2" type="ORF">GCM10007940_42690</name>
</gene>
<evidence type="ECO:0000256" key="1">
    <source>
        <dbReference type="SAM" id="SignalP"/>
    </source>
</evidence>
<dbReference type="RefSeq" id="WP_235295055.1">
    <property type="nucleotide sequence ID" value="NZ_BSOH01000031.1"/>
</dbReference>